<accession>A0A9D2MM41</accession>
<dbReference type="Proteomes" id="UP000823921">
    <property type="component" value="Unassembled WGS sequence"/>
</dbReference>
<evidence type="ECO:0000313" key="2">
    <source>
        <dbReference type="EMBL" id="HJB80667.1"/>
    </source>
</evidence>
<proteinExistence type="predicted"/>
<sequence>MFDFTQISRYRENNRLEAKLATGGLPHSIWETYSAFANSYGGVILLGVEELPDHSLRVQGLLDPQGMVEEFIAGLDDPAVVSLNILQEEDIQILHVDGGDIVAITVPMAEQDQRPVYIGGNLRRGSYRRSGDGDYHCTQAELNAMLGGRSH</sequence>
<keyword evidence="2" id="KW-0067">ATP-binding</keyword>
<dbReference type="Gene3D" id="3.30.950.30">
    <property type="entry name" value="Schlafen, AAA domain"/>
    <property type="match status" value="1"/>
</dbReference>
<dbReference type="InterPro" id="IPR007421">
    <property type="entry name" value="Schlafen_AlbA_2_dom"/>
</dbReference>
<name>A0A9D2MM41_9FIRM</name>
<dbReference type="GO" id="GO:0005524">
    <property type="term" value="F:ATP binding"/>
    <property type="evidence" value="ECO:0007669"/>
    <property type="project" value="UniProtKB-KW"/>
</dbReference>
<dbReference type="AlphaFoldDB" id="A0A9D2MM41"/>
<gene>
    <name evidence="2" type="ORF">H9712_06760</name>
</gene>
<keyword evidence="2" id="KW-0547">Nucleotide-binding</keyword>
<feature type="domain" description="Schlafen AlbA-2" evidence="1">
    <location>
        <begin position="12"/>
        <end position="137"/>
    </location>
</feature>
<dbReference type="EMBL" id="DWXO01000068">
    <property type="protein sequence ID" value="HJB80667.1"/>
    <property type="molecule type" value="Genomic_DNA"/>
</dbReference>
<comment type="caution">
    <text evidence="2">The sequence shown here is derived from an EMBL/GenBank/DDBJ whole genome shotgun (WGS) entry which is preliminary data.</text>
</comment>
<reference evidence="2" key="2">
    <citation type="submission" date="2021-04" db="EMBL/GenBank/DDBJ databases">
        <authorList>
            <person name="Gilroy R."/>
        </authorList>
    </citation>
    <scope>NUCLEOTIDE SEQUENCE</scope>
    <source>
        <strain evidence="2">CHK192-8294</strain>
    </source>
</reference>
<dbReference type="InterPro" id="IPR038461">
    <property type="entry name" value="Schlafen_AlbA_2_dom_sf"/>
</dbReference>
<protein>
    <submittedName>
        <fullName evidence="2">ATP-binding protein</fullName>
    </submittedName>
</protein>
<evidence type="ECO:0000259" key="1">
    <source>
        <dbReference type="Pfam" id="PF04326"/>
    </source>
</evidence>
<organism evidence="2 3">
    <name type="scientific">Candidatus Flavonifractor intestinigallinarum</name>
    <dbReference type="NCBI Taxonomy" id="2838586"/>
    <lineage>
        <taxon>Bacteria</taxon>
        <taxon>Bacillati</taxon>
        <taxon>Bacillota</taxon>
        <taxon>Clostridia</taxon>
        <taxon>Eubacteriales</taxon>
        <taxon>Oscillospiraceae</taxon>
        <taxon>Flavonifractor</taxon>
    </lineage>
</organism>
<reference evidence="2" key="1">
    <citation type="journal article" date="2021" name="PeerJ">
        <title>Extensive microbial diversity within the chicken gut microbiome revealed by metagenomics and culture.</title>
        <authorList>
            <person name="Gilroy R."/>
            <person name="Ravi A."/>
            <person name="Getino M."/>
            <person name="Pursley I."/>
            <person name="Horton D.L."/>
            <person name="Alikhan N.F."/>
            <person name="Baker D."/>
            <person name="Gharbi K."/>
            <person name="Hall N."/>
            <person name="Watson M."/>
            <person name="Adriaenssens E.M."/>
            <person name="Foster-Nyarko E."/>
            <person name="Jarju S."/>
            <person name="Secka A."/>
            <person name="Antonio M."/>
            <person name="Oren A."/>
            <person name="Chaudhuri R.R."/>
            <person name="La Ragione R."/>
            <person name="Hildebrand F."/>
            <person name="Pallen M.J."/>
        </authorList>
    </citation>
    <scope>NUCLEOTIDE SEQUENCE</scope>
    <source>
        <strain evidence="2">CHK192-8294</strain>
    </source>
</reference>
<dbReference type="Pfam" id="PF04326">
    <property type="entry name" value="SLFN_AlbA_2"/>
    <property type="match status" value="1"/>
</dbReference>
<evidence type="ECO:0000313" key="3">
    <source>
        <dbReference type="Proteomes" id="UP000823921"/>
    </source>
</evidence>